<protein>
    <submittedName>
        <fullName evidence="2">Uncharacterized protein</fullName>
    </submittedName>
</protein>
<reference evidence="2 3" key="1">
    <citation type="submission" date="2023-10" db="EMBL/GenBank/DDBJ databases">
        <authorList>
            <person name="Maclean D."/>
            <person name="Macfadyen A."/>
        </authorList>
    </citation>
    <scope>NUCLEOTIDE SEQUENCE [LARGE SCALE GENOMIC DNA]</scope>
</reference>
<evidence type="ECO:0000313" key="2">
    <source>
        <dbReference type="EMBL" id="CAK0786438.1"/>
    </source>
</evidence>
<dbReference type="Proteomes" id="UP001314263">
    <property type="component" value="Unassembled WGS sequence"/>
</dbReference>
<name>A0AAV1IGH4_9CHLO</name>
<feature type="region of interest" description="Disordered" evidence="1">
    <location>
        <begin position="1"/>
        <end position="94"/>
    </location>
</feature>
<accession>A0AAV1IGH4</accession>
<dbReference type="AlphaFoldDB" id="A0AAV1IGH4"/>
<proteinExistence type="predicted"/>
<keyword evidence="3" id="KW-1185">Reference proteome</keyword>
<dbReference type="EMBL" id="CAUYUE010000014">
    <property type="protein sequence ID" value="CAK0786438.1"/>
    <property type="molecule type" value="Genomic_DNA"/>
</dbReference>
<feature type="compositionally biased region" description="Polar residues" evidence="1">
    <location>
        <begin position="56"/>
        <end position="74"/>
    </location>
</feature>
<organism evidence="2 3">
    <name type="scientific">Coccomyxa viridis</name>
    <dbReference type="NCBI Taxonomy" id="1274662"/>
    <lineage>
        <taxon>Eukaryota</taxon>
        <taxon>Viridiplantae</taxon>
        <taxon>Chlorophyta</taxon>
        <taxon>core chlorophytes</taxon>
        <taxon>Trebouxiophyceae</taxon>
        <taxon>Trebouxiophyceae incertae sedis</taxon>
        <taxon>Coccomyxaceae</taxon>
        <taxon>Coccomyxa</taxon>
    </lineage>
</organism>
<evidence type="ECO:0000313" key="3">
    <source>
        <dbReference type="Proteomes" id="UP001314263"/>
    </source>
</evidence>
<comment type="caution">
    <text evidence="2">The sequence shown here is derived from an EMBL/GenBank/DDBJ whole genome shotgun (WGS) entry which is preliminary data.</text>
</comment>
<gene>
    <name evidence="2" type="ORF">CVIRNUC_009651</name>
</gene>
<sequence>MESPGSNSEQGSSARVIQETPNSHSDQSSVSYKDWKRPDRSVQSSSLPRGAIHFSTPAQSLSALPGTATNSWQTPPMPSAECFDETPPQSDMPANWQSAHEEIGIFTPIGMEEKSFIAGERAGLLRAFRETLPAQRTLGELASGLNRMQIQMDNDRLHARQAATTVAELSAKLQGVQDRFRTLENVRLPDMDNRIERASTALISKEFHLTLQAMKDAVEGVAQHSYIAPAAAPGVASALASQLAWLLGTAAGYAQKTLSKADVAAVFLSRKVLLDRVSLQGTSIPAGIAATESALLRSKLRSMVRPAMGSAAFLAAVECAWQLHEQWASILPRPLRLATAPAAFGLRTVRTATWVAAILMTAVGLRAGCFSLVDTSLLAAQRCHTEMEAMRAKVLQRIRQRRYLEWRQKPAEVDLEGVSIVSAAEKGLAHHDALIVADASCQLAAGSINADVDKAAVHSAEAELA</sequence>
<evidence type="ECO:0000256" key="1">
    <source>
        <dbReference type="SAM" id="MobiDB-lite"/>
    </source>
</evidence>
<feature type="compositionally biased region" description="Polar residues" evidence="1">
    <location>
        <begin position="1"/>
        <end position="31"/>
    </location>
</feature>